<dbReference type="PRINTS" id="PR00111">
    <property type="entry name" value="ABHYDROLASE"/>
</dbReference>
<dbReference type="Pfam" id="PF12697">
    <property type="entry name" value="Abhydrolase_6"/>
    <property type="match status" value="1"/>
</dbReference>
<reference evidence="3" key="1">
    <citation type="submission" date="2024-05" db="EMBL/GenBank/DDBJ databases">
        <authorList>
            <person name="Luo Y.-C."/>
            <person name="Nicholds J."/>
            <person name="Mortimer T."/>
            <person name="Maboni G."/>
        </authorList>
    </citation>
    <scope>NUCLEOTIDE SEQUENCE</scope>
    <source>
        <strain evidence="3">151836</strain>
    </source>
</reference>
<evidence type="ECO:0000313" key="3">
    <source>
        <dbReference type="EMBL" id="XDJ46311.1"/>
    </source>
</evidence>
<proteinExistence type="predicted"/>
<dbReference type="PANTHER" id="PTHR43798:SF31">
    <property type="entry name" value="AB HYDROLASE SUPERFAMILY PROTEIN YCLE"/>
    <property type="match status" value="1"/>
</dbReference>
<feature type="domain" description="AB hydrolase-1" evidence="2">
    <location>
        <begin position="47"/>
        <end position="312"/>
    </location>
</feature>
<gene>
    <name evidence="3" type="ORF">ABRZ04_08100</name>
</gene>
<organism evidence="3">
    <name type="scientific">Castellaniella ginsengisoli</name>
    <dbReference type="NCBI Taxonomy" id="546114"/>
    <lineage>
        <taxon>Bacteria</taxon>
        <taxon>Pseudomonadati</taxon>
        <taxon>Pseudomonadota</taxon>
        <taxon>Betaproteobacteria</taxon>
        <taxon>Burkholderiales</taxon>
        <taxon>Alcaligenaceae</taxon>
        <taxon>Castellaniella</taxon>
    </lineage>
</organism>
<keyword evidence="1 3" id="KW-0378">Hydrolase</keyword>
<dbReference type="Gene3D" id="3.40.50.1820">
    <property type="entry name" value="alpha/beta hydrolase"/>
    <property type="match status" value="1"/>
</dbReference>
<sequence>MSSAFSPAVSSSPADEPRLDFVACASPAGLHRMAYWEWGDPDNDRVLVCVHGLTRTGRDFDPLARAMSRDYRVVCPDVVGRGRSDWLIDPAGYVIPQYAADLTTLVARLRPARLDWVGTSMGGLIGLGLAGMATVSPTLRPARGDLGLGAAADLPLGRMVFNDIGPVLNADGLSRIGGYVGQELRFERYEQAVDYVRTVSAGFGPHDAAGWDALTRHVFCERDGGWVKHYDLRLAQPFALQTPEATAAAEALLWQAWDHLPVPSLILRGEHSDILTSGTARRMLERNPRARLVEFGGVGHAPTLRADDQIAAVRDFLLAP</sequence>
<dbReference type="RefSeq" id="WP_368639171.1">
    <property type="nucleotide sequence ID" value="NZ_CP158254.1"/>
</dbReference>
<dbReference type="AlphaFoldDB" id="A0AB39CWS1"/>
<dbReference type="InterPro" id="IPR000073">
    <property type="entry name" value="AB_hydrolase_1"/>
</dbReference>
<protein>
    <submittedName>
        <fullName evidence="3">Alpha/beta hydrolase</fullName>
    </submittedName>
</protein>
<dbReference type="InterPro" id="IPR029058">
    <property type="entry name" value="AB_hydrolase_fold"/>
</dbReference>
<accession>A0AB39CWS1</accession>
<dbReference type="GO" id="GO:0016020">
    <property type="term" value="C:membrane"/>
    <property type="evidence" value="ECO:0007669"/>
    <property type="project" value="TreeGrafter"/>
</dbReference>
<name>A0AB39CWS1_9BURK</name>
<dbReference type="EMBL" id="CP158254">
    <property type="protein sequence ID" value="XDJ46311.1"/>
    <property type="molecule type" value="Genomic_DNA"/>
</dbReference>
<evidence type="ECO:0000259" key="2">
    <source>
        <dbReference type="Pfam" id="PF12697"/>
    </source>
</evidence>
<dbReference type="PANTHER" id="PTHR43798">
    <property type="entry name" value="MONOACYLGLYCEROL LIPASE"/>
    <property type="match status" value="1"/>
</dbReference>
<evidence type="ECO:0000256" key="1">
    <source>
        <dbReference type="ARBA" id="ARBA00022801"/>
    </source>
</evidence>
<dbReference type="SUPFAM" id="SSF53474">
    <property type="entry name" value="alpha/beta-Hydrolases"/>
    <property type="match status" value="1"/>
</dbReference>
<dbReference type="InterPro" id="IPR050266">
    <property type="entry name" value="AB_hydrolase_sf"/>
</dbReference>
<dbReference type="GO" id="GO:0016787">
    <property type="term" value="F:hydrolase activity"/>
    <property type="evidence" value="ECO:0007669"/>
    <property type="project" value="UniProtKB-KW"/>
</dbReference>